<gene>
    <name evidence="9" type="ORF">PAT3040_06283</name>
</gene>
<dbReference type="AlphaFoldDB" id="A0A2R5F5C6"/>
<comment type="caution">
    <text evidence="9">The sequence shown here is derived from an EMBL/GenBank/DDBJ whole genome shotgun (WGS) entry which is preliminary data.</text>
</comment>
<dbReference type="RefSeq" id="WP_108995759.1">
    <property type="nucleotide sequence ID" value="NZ_BDQX01000400.1"/>
</dbReference>
<dbReference type="InterPro" id="IPR022890">
    <property type="entry name" value="Fd--NADP_Rdtase_type_2"/>
</dbReference>
<feature type="binding site" evidence="6">
    <location>
        <position position="94"/>
    </location>
    <ligand>
        <name>FAD</name>
        <dbReference type="ChEBI" id="CHEBI:57692"/>
    </ligand>
</feature>
<organism evidence="9 10">
    <name type="scientific">Paenibacillus agaridevorans</name>
    <dbReference type="NCBI Taxonomy" id="171404"/>
    <lineage>
        <taxon>Bacteria</taxon>
        <taxon>Bacillati</taxon>
        <taxon>Bacillota</taxon>
        <taxon>Bacilli</taxon>
        <taxon>Bacillales</taxon>
        <taxon>Paenibacillaceae</taxon>
        <taxon>Paenibacillus</taxon>
    </lineage>
</organism>
<dbReference type="Pfam" id="PF07992">
    <property type="entry name" value="Pyr_redox_2"/>
    <property type="match status" value="1"/>
</dbReference>
<feature type="transmembrane region" description="Helical" evidence="7">
    <location>
        <begin position="12"/>
        <end position="31"/>
    </location>
</feature>
<dbReference type="PANTHER" id="PTHR48105">
    <property type="entry name" value="THIOREDOXIN REDUCTASE 1-RELATED-RELATED"/>
    <property type="match status" value="1"/>
</dbReference>
<evidence type="ECO:0000256" key="1">
    <source>
        <dbReference type="ARBA" id="ARBA00011738"/>
    </source>
</evidence>
<evidence type="ECO:0000256" key="4">
    <source>
        <dbReference type="ARBA" id="ARBA00022857"/>
    </source>
</evidence>
<feature type="binding site" evidence="6">
    <location>
        <position position="331"/>
    </location>
    <ligand>
        <name>FAD</name>
        <dbReference type="ChEBI" id="CHEBI:57692"/>
    </ligand>
</feature>
<dbReference type="PRINTS" id="PR00368">
    <property type="entry name" value="FADPNR"/>
</dbReference>
<feature type="binding site" evidence="6">
    <location>
        <position position="290"/>
    </location>
    <ligand>
        <name>FAD</name>
        <dbReference type="ChEBI" id="CHEBI:57692"/>
    </ligand>
</feature>
<sequence>MSGPSSNETGGLYDLTIIGGGPAGMYAAFYAGMRDMKVKLIEGKNELGGFLHHYAEKMIWDVGGIPPLRCDGLIERLAEQARTFEPVIVFGQRVDGLETLPGGAYRLRTDTGESHDTKTILVAVGRGITEMTRLNIQGADRYELTNLHYTVQNPESFRDKRVLISGGGNSAVDWANELADVAKQVIVVHRREEFGAMERSVSSMLQVADVRTPYELHGLHGAGDVIGAVSIAHIESGDKEMIEVDAVVVSHGYTRSYGDLLEWGLDIGKHGIHVSDQTATNLPGIFAAGDCASYSNKVKLIAGAFTDAVLAVNSAMSYIDAEAPNMAYVSSHNEKFREMNKQLLHASKAVEMQ</sequence>
<accession>A0A2R5F5C6</accession>
<dbReference type="EC" id="1.18.1.2" evidence="6"/>
<evidence type="ECO:0000313" key="10">
    <source>
        <dbReference type="Proteomes" id="UP000245202"/>
    </source>
</evidence>
<comment type="cofactor">
    <cofactor evidence="6">
        <name>FAD</name>
        <dbReference type="ChEBI" id="CHEBI:57692"/>
    </cofactor>
    <text evidence="6">Binds 1 FAD per subunit.</text>
</comment>
<comment type="caution">
    <text evidence="6">Lacks conserved residue(s) required for the propagation of feature annotation.</text>
</comment>
<evidence type="ECO:0000313" key="9">
    <source>
        <dbReference type="EMBL" id="GBG11464.1"/>
    </source>
</evidence>
<dbReference type="GO" id="GO:0004324">
    <property type="term" value="F:ferredoxin-NADP+ reductase activity"/>
    <property type="evidence" value="ECO:0007669"/>
    <property type="project" value="UniProtKB-UniRule"/>
</dbReference>
<reference evidence="9 10" key="1">
    <citation type="submission" date="2017-08" db="EMBL/GenBank/DDBJ databases">
        <title>Substantial Increase in Enzyme Production by Combined Drug-Resistance Mutations in Paenibacillus agaridevorans.</title>
        <authorList>
            <person name="Tanaka Y."/>
            <person name="Funane K."/>
            <person name="Hosaka T."/>
            <person name="Shiwa Y."/>
            <person name="Fujita N."/>
            <person name="Miyazaki T."/>
            <person name="Yoshikawa H."/>
            <person name="Murakami K."/>
            <person name="Kasahara K."/>
            <person name="Inaoka T."/>
            <person name="Hiraga Y."/>
            <person name="Ochi K."/>
        </authorList>
    </citation>
    <scope>NUCLEOTIDE SEQUENCE [LARGE SCALE GENOMIC DNA]</scope>
    <source>
        <strain evidence="9 10">T-3040</strain>
    </source>
</reference>
<keyword evidence="7" id="KW-1133">Transmembrane helix</keyword>
<keyword evidence="4 6" id="KW-0521">NADP</keyword>
<evidence type="ECO:0000256" key="2">
    <source>
        <dbReference type="ARBA" id="ARBA00022630"/>
    </source>
</evidence>
<protein>
    <recommendedName>
        <fullName evidence="6">Ferredoxin--NADP reductase</fullName>
        <shortName evidence="6">FNR</shortName>
        <shortName evidence="6">Fd-NADP(+) reductase</shortName>
        <ecNumber evidence="6">1.18.1.2</ecNumber>
    </recommendedName>
</protein>
<feature type="domain" description="FAD/NAD(P)-binding" evidence="8">
    <location>
        <begin position="13"/>
        <end position="305"/>
    </location>
</feature>
<keyword evidence="3 6" id="KW-0274">FAD</keyword>
<keyword evidence="10" id="KW-1185">Reference proteome</keyword>
<comment type="catalytic activity">
    <reaction evidence="6">
        <text>2 reduced [2Fe-2S]-[ferredoxin] + NADP(+) + H(+) = 2 oxidized [2Fe-2S]-[ferredoxin] + NADPH</text>
        <dbReference type="Rhea" id="RHEA:20125"/>
        <dbReference type="Rhea" id="RHEA-COMP:10000"/>
        <dbReference type="Rhea" id="RHEA-COMP:10001"/>
        <dbReference type="ChEBI" id="CHEBI:15378"/>
        <dbReference type="ChEBI" id="CHEBI:33737"/>
        <dbReference type="ChEBI" id="CHEBI:33738"/>
        <dbReference type="ChEBI" id="CHEBI:57783"/>
        <dbReference type="ChEBI" id="CHEBI:58349"/>
        <dbReference type="EC" id="1.18.1.2"/>
    </reaction>
</comment>
<evidence type="ECO:0000256" key="6">
    <source>
        <dbReference type="HAMAP-Rule" id="MF_01685"/>
    </source>
</evidence>
<comment type="subunit">
    <text evidence="1 6">Homodimer.</text>
</comment>
<dbReference type="GO" id="GO:0050661">
    <property type="term" value="F:NADP binding"/>
    <property type="evidence" value="ECO:0007669"/>
    <property type="project" value="UniProtKB-UniRule"/>
</dbReference>
<evidence type="ECO:0000256" key="3">
    <source>
        <dbReference type="ARBA" id="ARBA00022827"/>
    </source>
</evidence>
<dbReference type="InterPro" id="IPR050097">
    <property type="entry name" value="Ferredoxin-NADP_redctase_2"/>
</dbReference>
<dbReference type="GO" id="GO:0050660">
    <property type="term" value="F:flavin adenine dinucleotide binding"/>
    <property type="evidence" value="ECO:0007669"/>
    <property type="project" value="UniProtKB-UniRule"/>
</dbReference>
<dbReference type="HAMAP" id="MF_01685">
    <property type="entry name" value="FENR2"/>
    <property type="match status" value="1"/>
</dbReference>
<evidence type="ECO:0000256" key="5">
    <source>
        <dbReference type="ARBA" id="ARBA00023002"/>
    </source>
</evidence>
<dbReference type="SUPFAM" id="SSF51905">
    <property type="entry name" value="FAD/NAD(P)-binding domain"/>
    <property type="match status" value="1"/>
</dbReference>
<dbReference type="InterPro" id="IPR036188">
    <property type="entry name" value="FAD/NAD-bd_sf"/>
</dbReference>
<evidence type="ECO:0000259" key="8">
    <source>
        <dbReference type="Pfam" id="PF07992"/>
    </source>
</evidence>
<dbReference type="PRINTS" id="PR00469">
    <property type="entry name" value="PNDRDTASEII"/>
</dbReference>
<dbReference type="InterPro" id="IPR023753">
    <property type="entry name" value="FAD/NAD-binding_dom"/>
</dbReference>
<name>A0A2R5F5C6_9BACL</name>
<evidence type="ECO:0000256" key="7">
    <source>
        <dbReference type="SAM" id="Phobius"/>
    </source>
</evidence>
<feature type="binding site" evidence="6">
    <location>
        <position position="54"/>
    </location>
    <ligand>
        <name>FAD</name>
        <dbReference type="ChEBI" id="CHEBI:57692"/>
    </ligand>
</feature>
<keyword evidence="7" id="KW-0472">Membrane</keyword>
<dbReference type="EMBL" id="BDQX01000400">
    <property type="protein sequence ID" value="GBG11464.1"/>
    <property type="molecule type" value="Genomic_DNA"/>
</dbReference>
<dbReference type="Proteomes" id="UP000245202">
    <property type="component" value="Unassembled WGS sequence"/>
</dbReference>
<keyword evidence="2 6" id="KW-0285">Flavoprotein</keyword>
<keyword evidence="5 6" id="KW-0560">Oxidoreductase</keyword>
<feature type="binding site" evidence="6">
    <location>
        <position position="42"/>
    </location>
    <ligand>
        <name>FAD</name>
        <dbReference type="ChEBI" id="CHEBI:57692"/>
    </ligand>
</feature>
<proteinExistence type="inferred from homology"/>
<comment type="similarity">
    <text evidence="6">Belongs to the ferredoxin--NADP reductase type 2 family.</text>
</comment>
<keyword evidence="7" id="KW-0812">Transmembrane</keyword>
<dbReference type="Gene3D" id="3.50.50.60">
    <property type="entry name" value="FAD/NAD(P)-binding domain"/>
    <property type="match status" value="2"/>
</dbReference>